<feature type="region of interest" description="Disordered" evidence="1">
    <location>
        <begin position="1"/>
        <end position="72"/>
    </location>
</feature>
<accession>A0A9N7UIF1</accession>
<comment type="caution">
    <text evidence="2">The sequence shown here is derived from an EMBL/GenBank/DDBJ whole genome shotgun (WGS) entry which is preliminary data.</text>
</comment>
<proteinExistence type="predicted"/>
<evidence type="ECO:0000313" key="2">
    <source>
        <dbReference type="EMBL" id="CAB1432698.1"/>
    </source>
</evidence>
<feature type="compositionally biased region" description="Polar residues" evidence="1">
    <location>
        <begin position="40"/>
        <end position="57"/>
    </location>
</feature>
<dbReference type="EMBL" id="CADEAL010001467">
    <property type="protein sequence ID" value="CAB1432698.1"/>
    <property type="molecule type" value="Genomic_DNA"/>
</dbReference>
<organism evidence="2 3">
    <name type="scientific">Pleuronectes platessa</name>
    <name type="common">European plaice</name>
    <dbReference type="NCBI Taxonomy" id="8262"/>
    <lineage>
        <taxon>Eukaryota</taxon>
        <taxon>Metazoa</taxon>
        <taxon>Chordata</taxon>
        <taxon>Craniata</taxon>
        <taxon>Vertebrata</taxon>
        <taxon>Euteleostomi</taxon>
        <taxon>Actinopterygii</taxon>
        <taxon>Neopterygii</taxon>
        <taxon>Teleostei</taxon>
        <taxon>Neoteleostei</taxon>
        <taxon>Acanthomorphata</taxon>
        <taxon>Carangaria</taxon>
        <taxon>Pleuronectiformes</taxon>
        <taxon>Pleuronectoidei</taxon>
        <taxon>Pleuronectidae</taxon>
        <taxon>Pleuronectes</taxon>
    </lineage>
</organism>
<evidence type="ECO:0000256" key="1">
    <source>
        <dbReference type="SAM" id="MobiDB-lite"/>
    </source>
</evidence>
<feature type="region of interest" description="Disordered" evidence="1">
    <location>
        <begin position="135"/>
        <end position="156"/>
    </location>
</feature>
<dbReference type="AlphaFoldDB" id="A0A9N7UIF1"/>
<feature type="non-terminal residue" evidence="2">
    <location>
        <position position="1"/>
    </location>
</feature>
<keyword evidence="3" id="KW-1185">Reference proteome</keyword>
<reference evidence="2" key="1">
    <citation type="submission" date="2020-03" db="EMBL/GenBank/DDBJ databases">
        <authorList>
            <person name="Weist P."/>
        </authorList>
    </citation>
    <scope>NUCLEOTIDE SEQUENCE</scope>
</reference>
<gene>
    <name evidence="2" type="ORF">PLEPLA_LOCUS20781</name>
</gene>
<name>A0A9N7UIF1_PLEPL</name>
<evidence type="ECO:0000313" key="3">
    <source>
        <dbReference type="Proteomes" id="UP001153269"/>
    </source>
</evidence>
<feature type="compositionally biased region" description="Gly residues" evidence="1">
    <location>
        <begin position="7"/>
        <end position="18"/>
    </location>
</feature>
<sequence length="156" mass="17495">MEPPPEGGGTEGQGGQGVNGPPSTQPDNINSIPPEGCLPESQSWVSDKAQESFQKPDNWSPDRPYPDELHENRHNPQLVDVFYDVHLFLLTAPYLRLSVGTSLLRQHFLSHFNPKQRSRPLSLCFADGREREMGRYHPVDGHGRTLSMPRLSADNQ</sequence>
<protein>
    <submittedName>
        <fullName evidence="2">Uncharacterized protein</fullName>
    </submittedName>
</protein>
<dbReference type="Proteomes" id="UP001153269">
    <property type="component" value="Unassembled WGS sequence"/>
</dbReference>